<organism evidence="2 3">
    <name type="scientific">Suillus luteus UH-Slu-Lm8-n1</name>
    <dbReference type="NCBI Taxonomy" id="930992"/>
    <lineage>
        <taxon>Eukaryota</taxon>
        <taxon>Fungi</taxon>
        <taxon>Dikarya</taxon>
        <taxon>Basidiomycota</taxon>
        <taxon>Agaricomycotina</taxon>
        <taxon>Agaricomycetes</taxon>
        <taxon>Agaricomycetidae</taxon>
        <taxon>Boletales</taxon>
        <taxon>Suillineae</taxon>
        <taxon>Suillaceae</taxon>
        <taxon>Suillus</taxon>
    </lineage>
</organism>
<dbReference type="Proteomes" id="UP000054485">
    <property type="component" value="Unassembled WGS sequence"/>
</dbReference>
<protein>
    <submittedName>
        <fullName evidence="2">Uncharacterized protein</fullName>
    </submittedName>
</protein>
<evidence type="ECO:0000313" key="3">
    <source>
        <dbReference type="Proteomes" id="UP000054485"/>
    </source>
</evidence>
<keyword evidence="1" id="KW-0472">Membrane</keyword>
<dbReference type="AlphaFoldDB" id="A0A0D0AHD7"/>
<reference evidence="3" key="2">
    <citation type="submission" date="2015-01" db="EMBL/GenBank/DDBJ databases">
        <title>Evolutionary Origins and Diversification of the Mycorrhizal Mutualists.</title>
        <authorList>
            <consortium name="DOE Joint Genome Institute"/>
            <consortium name="Mycorrhizal Genomics Consortium"/>
            <person name="Kohler A."/>
            <person name="Kuo A."/>
            <person name="Nagy L.G."/>
            <person name="Floudas D."/>
            <person name="Copeland A."/>
            <person name="Barry K.W."/>
            <person name="Cichocki N."/>
            <person name="Veneault-Fourrey C."/>
            <person name="LaButti K."/>
            <person name="Lindquist E.A."/>
            <person name="Lipzen A."/>
            <person name="Lundell T."/>
            <person name="Morin E."/>
            <person name="Murat C."/>
            <person name="Riley R."/>
            <person name="Ohm R."/>
            <person name="Sun H."/>
            <person name="Tunlid A."/>
            <person name="Henrissat B."/>
            <person name="Grigoriev I.V."/>
            <person name="Hibbett D.S."/>
            <person name="Martin F."/>
        </authorList>
    </citation>
    <scope>NUCLEOTIDE SEQUENCE [LARGE SCALE GENOMIC DNA]</scope>
    <source>
        <strain evidence="3">UH-Slu-Lm8-n1</strain>
    </source>
</reference>
<dbReference type="InParanoid" id="A0A0D0AHD7"/>
<keyword evidence="1" id="KW-1133">Transmembrane helix</keyword>
<keyword evidence="1" id="KW-0812">Transmembrane</keyword>
<dbReference type="HOGENOM" id="CLU_2387634_0_0_1"/>
<evidence type="ECO:0000313" key="2">
    <source>
        <dbReference type="EMBL" id="KIK41271.1"/>
    </source>
</evidence>
<reference evidence="2 3" key="1">
    <citation type="submission" date="2014-04" db="EMBL/GenBank/DDBJ databases">
        <authorList>
            <consortium name="DOE Joint Genome Institute"/>
            <person name="Kuo A."/>
            <person name="Ruytinx J."/>
            <person name="Rineau F."/>
            <person name="Colpaert J."/>
            <person name="Kohler A."/>
            <person name="Nagy L.G."/>
            <person name="Floudas D."/>
            <person name="Copeland A."/>
            <person name="Barry K.W."/>
            <person name="Cichocki N."/>
            <person name="Veneault-Fourrey C."/>
            <person name="LaButti K."/>
            <person name="Lindquist E.A."/>
            <person name="Lipzen A."/>
            <person name="Lundell T."/>
            <person name="Morin E."/>
            <person name="Murat C."/>
            <person name="Sun H."/>
            <person name="Tunlid A."/>
            <person name="Henrissat B."/>
            <person name="Grigoriev I.V."/>
            <person name="Hibbett D.S."/>
            <person name="Martin F."/>
            <person name="Nordberg H.P."/>
            <person name="Cantor M.N."/>
            <person name="Hua S.X."/>
        </authorList>
    </citation>
    <scope>NUCLEOTIDE SEQUENCE [LARGE SCALE GENOMIC DNA]</scope>
    <source>
        <strain evidence="2 3">UH-Slu-Lm8-n1</strain>
    </source>
</reference>
<name>A0A0D0AHD7_9AGAM</name>
<evidence type="ECO:0000256" key="1">
    <source>
        <dbReference type="SAM" id="Phobius"/>
    </source>
</evidence>
<sequence length="94" mass="10646">MSTWLSNGRRLSSRPRCGCLKAPWKGLVAIFLSSLPWSVVFTRSVLISLHRIVLQHIRNQKFHKILATINLLFVTTGVTAPQQMGTRSMNTGRR</sequence>
<accession>A0A0D0AHD7</accession>
<dbReference type="EMBL" id="KN835274">
    <property type="protein sequence ID" value="KIK41271.1"/>
    <property type="molecule type" value="Genomic_DNA"/>
</dbReference>
<feature type="transmembrane region" description="Helical" evidence="1">
    <location>
        <begin position="30"/>
        <end position="53"/>
    </location>
</feature>
<proteinExistence type="predicted"/>
<keyword evidence="3" id="KW-1185">Reference proteome</keyword>
<feature type="transmembrane region" description="Helical" evidence="1">
    <location>
        <begin position="65"/>
        <end position="84"/>
    </location>
</feature>
<gene>
    <name evidence="2" type="ORF">CY34DRAFT_219423</name>
</gene>